<evidence type="ECO:0000256" key="2">
    <source>
        <dbReference type="ARBA" id="ARBA00022490"/>
    </source>
</evidence>
<feature type="domain" description="PID" evidence="6">
    <location>
        <begin position="444"/>
        <end position="575"/>
    </location>
</feature>
<evidence type="ECO:0000256" key="5">
    <source>
        <dbReference type="SAM" id="MobiDB-lite"/>
    </source>
</evidence>
<dbReference type="CDD" id="cd01273">
    <property type="entry name" value="PTB_CED-6"/>
    <property type="match status" value="2"/>
</dbReference>
<dbReference type="FunFam" id="2.30.29.30:FF:000118">
    <property type="entry name" value="GULP PTB domain containing engulfment adaptor 1"/>
    <property type="match status" value="1"/>
</dbReference>
<evidence type="ECO:0000256" key="1">
    <source>
        <dbReference type="ARBA" id="ARBA00004496"/>
    </source>
</evidence>
<dbReference type="STRING" id="6832.A0A553NT30"/>
<dbReference type="PANTHER" id="PTHR11232:SF77">
    <property type="entry name" value="GULP PTB DOMAIN CONTAINING ENGULFMENT ADAPTOR 1"/>
    <property type="match status" value="1"/>
</dbReference>
<feature type="region of interest" description="Disordered" evidence="5">
    <location>
        <begin position="293"/>
        <end position="345"/>
    </location>
</feature>
<evidence type="ECO:0000256" key="4">
    <source>
        <dbReference type="ARBA" id="ARBA00060944"/>
    </source>
</evidence>
<accession>A0A553NT30</accession>
<gene>
    <name evidence="7" type="ORF">TCAL_03209</name>
</gene>
<comment type="caution">
    <text evidence="7">The sequence shown here is derived from an EMBL/GenBank/DDBJ whole genome shotgun (WGS) entry which is preliminary data.</text>
</comment>
<comment type="similarity">
    <text evidence="4">Belongs to the ced-6 family.</text>
</comment>
<comment type="subcellular location">
    <subcellularLocation>
        <location evidence="1">Cytoplasm</location>
    </subcellularLocation>
</comment>
<keyword evidence="8" id="KW-1185">Reference proteome</keyword>
<dbReference type="Pfam" id="PF00640">
    <property type="entry name" value="PID"/>
    <property type="match status" value="2"/>
</dbReference>
<feature type="region of interest" description="Disordered" evidence="5">
    <location>
        <begin position="650"/>
        <end position="702"/>
    </location>
</feature>
<dbReference type="PANTHER" id="PTHR11232">
    <property type="entry name" value="PHOSPHOTYROSINE INTERACTION DOMAIN-CONTAINING FAMILY MEMBER"/>
    <property type="match status" value="1"/>
</dbReference>
<feature type="region of interest" description="Disordered" evidence="5">
    <location>
        <begin position="743"/>
        <end position="765"/>
    </location>
</feature>
<dbReference type="SMART" id="SM00462">
    <property type="entry name" value="PTB"/>
    <property type="match status" value="2"/>
</dbReference>
<dbReference type="InterPro" id="IPR011993">
    <property type="entry name" value="PH-like_dom_sf"/>
</dbReference>
<feature type="region of interest" description="Disordered" evidence="5">
    <location>
        <begin position="596"/>
        <end position="620"/>
    </location>
</feature>
<dbReference type="SUPFAM" id="SSF50729">
    <property type="entry name" value="PH domain-like"/>
    <property type="match status" value="2"/>
</dbReference>
<dbReference type="PROSITE" id="PS01179">
    <property type="entry name" value="PID"/>
    <property type="match status" value="2"/>
</dbReference>
<keyword evidence="3" id="KW-0581">Phagocytosis</keyword>
<dbReference type="Gene3D" id="2.30.29.30">
    <property type="entry name" value="Pleckstrin-homology domain (PH domain)/Phosphotyrosine-binding domain (PTB)"/>
    <property type="match status" value="2"/>
</dbReference>
<proteinExistence type="inferred from homology"/>
<protein>
    <recommendedName>
        <fullName evidence="6">PID domain-containing protein</fullName>
    </recommendedName>
</protein>
<name>A0A553NT30_TIGCA</name>
<evidence type="ECO:0000256" key="3">
    <source>
        <dbReference type="ARBA" id="ARBA00022907"/>
    </source>
</evidence>
<sequence>MRNSSILKWAQNNKNNKLINGKKNDKKWIHQPAALQTGHVVYLVKFLGNTEVDKPKGIEVVKQGVQKLKFNQQLKKAEGGNSSAKTPKVEMTISVDGVTIQDPKSKAMMHQYPLHKISYCADDKAEKRFFSFIAKEGDTNRHTCFVFVSDKLAEEITLTIGQAFELAYKKFLDTSGKEKEVKRTQLVQQKRISLLEKENAELKKRLKDIANIKGPQDIQKYMNKNNITDICEVRINENDSTSLNGSLSNGGGNDNDSNHSAKKPEKDELINLDSANNKLDGFSLDDLHDDDFNPRAFAGNSDSDDTDEADFDPRAPKTEAPTLHPAPSAPVLISPPPAMPARAKSQNNFSDSLFSANEAVTKDPFNGDPFGMSTFESPVRSQTNALIGFQGGIKYPGEDYSSLKMRNSSILKWAQNNKNNKLSNGKKNDKKWIHQPEALQNGHVVYLVKFLGNTEVDKPKGIEVVKQGVQKLKFNQQLKKAEGGNSSAKTPKVEMTISVDGVTIQDPKSKAMMHQYPLHKISYCADDKAEKRFFSFIAKDNDSSRHTCFAEEITLTIGQAFELAYKKFLDTSGKEKEVKKAQLITEICEVRINENDSTSLNGSLSNGGGNDNDSNHSAKKPEKDELINLDSANNKLDGFSLDDLHDDDFNPRAFASNSDSDDTDEADFDPRAPKTEAPTLHPAPSAPVLISPPPAMPARAKSQNNFSDSLFSANEAVTKDPFNGDPFGMSTFESPVRSQTNALNGFQGGISMGNFSLDDLDPLKK</sequence>
<dbReference type="GO" id="GO:0043277">
    <property type="term" value="P:apoptotic cell clearance"/>
    <property type="evidence" value="ECO:0007669"/>
    <property type="project" value="UniProtKB-ARBA"/>
</dbReference>
<evidence type="ECO:0000259" key="6">
    <source>
        <dbReference type="PROSITE" id="PS01179"/>
    </source>
</evidence>
<dbReference type="GO" id="GO:0005737">
    <property type="term" value="C:cytoplasm"/>
    <property type="evidence" value="ECO:0007669"/>
    <property type="project" value="UniProtKB-SubCell"/>
</dbReference>
<reference evidence="7 8" key="1">
    <citation type="journal article" date="2018" name="Nat. Ecol. Evol.">
        <title>Genomic signatures of mitonuclear coevolution across populations of Tigriopus californicus.</title>
        <authorList>
            <person name="Barreto F.S."/>
            <person name="Watson E.T."/>
            <person name="Lima T.G."/>
            <person name="Willett C.S."/>
            <person name="Edmands S."/>
            <person name="Li W."/>
            <person name="Burton R.S."/>
        </authorList>
    </citation>
    <scope>NUCLEOTIDE SEQUENCE [LARGE SCALE GENOMIC DNA]</scope>
    <source>
        <strain evidence="7 8">San Diego</strain>
    </source>
</reference>
<dbReference type="AlphaFoldDB" id="A0A553NT30"/>
<dbReference type="InterPro" id="IPR006020">
    <property type="entry name" value="PTB/PI_dom"/>
</dbReference>
<feature type="domain" description="PID" evidence="6">
    <location>
        <begin position="40"/>
        <end position="178"/>
    </location>
</feature>
<evidence type="ECO:0000313" key="8">
    <source>
        <dbReference type="Proteomes" id="UP000318571"/>
    </source>
</evidence>
<dbReference type="InterPro" id="IPR051133">
    <property type="entry name" value="Adapter_Engulfment-Domain"/>
</dbReference>
<feature type="region of interest" description="Disordered" evidence="5">
    <location>
        <begin position="241"/>
        <end position="263"/>
    </location>
</feature>
<dbReference type="EMBL" id="VCGU01000010">
    <property type="protein sequence ID" value="TRY68580.1"/>
    <property type="molecule type" value="Genomic_DNA"/>
</dbReference>
<organism evidence="7 8">
    <name type="scientific">Tigriopus californicus</name>
    <name type="common">Marine copepod</name>
    <dbReference type="NCBI Taxonomy" id="6832"/>
    <lineage>
        <taxon>Eukaryota</taxon>
        <taxon>Metazoa</taxon>
        <taxon>Ecdysozoa</taxon>
        <taxon>Arthropoda</taxon>
        <taxon>Crustacea</taxon>
        <taxon>Multicrustacea</taxon>
        <taxon>Hexanauplia</taxon>
        <taxon>Copepoda</taxon>
        <taxon>Harpacticoida</taxon>
        <taxon>Harpacticidae</taxon>
        <taxon>Tigriopus</taxon>
    </lineage>
</organism>
<keyword evidence="2" id="KW-0963">Cytoplasm</keyword>
<dbReference type="Proteomes" id="UP000318571">
    <property type="component" value="Chromosome 1"/>
</dbReference>
<evidence type="ECO:0000313" key="7">
    <source>
        <dbReference type="EMBL" id="TRY68580.1"/>
    </source>
</evidence>